<sequence length="324" mass="36908">MLSDDEFVKFLIKAEEFTFVDEGVAVTGMLSDDEFVKFLIKAEDSHSDEENQDEKPPDITPKEYKAAVHTLHQYNSGYLGPCEVYVQYENKDNPLEFKTIHPMLIGKLLRIANIAGIKSIVQKGRSRLSICFNTAKTANNFMGHAEVAKHNLVAFIPAHLVSCQGVIRNIHKSLTEDEILENIQSSAKVLKWNIRSVNSNIGDLQWLLGELNCSLACISESWLYPNQRLHISKYHIELNCSLACISESWLYPNQRLHISKYHIVRDDRTDGKGRAMILIKRNTSYERLDVTGDDRTDGKGRAMILIKRNTSYERLDVTVAHEDV</sequence>
<reference evidence="1 2" key="1">
    <citation type="journal article" date="2024" name="BMC Genomics">
        <title>De novo assembly and annotation of Popillia japonica's genome with initial clues to its potential as an invasive pest.</title>
        <authorList>
            <person name="Cucini C."/>
            <person name="Boschi S."/>
            <person name="Funari R."/>
            <person name="Cardaioli E."/>
            <person name="Iannotti N."/>
            <person name="Marturano G."/>
            <person name="Paoli F."/>
            <person name="Bruttini M."/>
            <person name="Carapelli A."/>
            <person name="Frati F."/>
            <person name="Nardi F."/>
        </authorList>
    </citation>
    <scope>NUCLEOTIDE SEQUENCE [LARGE SCALE GENOMIC DNA]</scope>
    <source>
        <strain evidence="1">DMR45628</strain>
    </source>
</reference>
<evidence type="ECO:0000313" key="1">
    <source>
        <dbReference type="EMBL" id="KAK9729737.1"/>
    </source>
</evidence>
<proteinExistence type="predicted"/>
<keyword evidence="2" id="KW-1185">Reference proteome</keyword>
<accession>A0AAW1L7X1</accession>
<evidence type="ECO:0000313" key="2">
    <source>
        <dbReference type="Proteomes" id="UP001458880"/>
    </source>
</evidence>
<dbReference type="Proteomes" id="UP001458880">
    <property type="component" value="Unassembled WGS sequence"/>
</dbReference>
<organism evidence="1 2">
    <name type="scientific">Popillia japonica</name>
    <name type="common">Japanese beetle</name>
    <dbReference type="NCBI Taxonomy" id="7064"/>
    <lineage>
        <taxon>Eukaryota</taxon>
        <taxon>Metazoa</taxon>
        <taxon>Ecdysozoa</taxon>
        <taxon>Arthropoda</taxon>
        <taxon>Hexapoda</taxon>
        <taxon>Insecta</taxon>
        <taxon>Pterygota</taxon>
        <taxon>Neoptera</taxon>
        <taxon>Endopterygota</taxon>
        <taxon>Coleoptera</taxon>
        <taxon>Polyphaga</taxon>
        <taxon>Scarabaeiformia</taxon>
        <taxon>Scarabaeidae</taxon>
        <taxon>Rutelinae</taxon>
        <taxon>Popillia</taxon>
    </lineage>
</organism>
<protein>
    <submittedName>
        <fullName evidence="1">Uncharacterized protein</fullName>
    </submittedName>
</protein>
<dbReference type="AlphaFoldDB" id="A0AAW1L7X1"/>
<gene>
    <name evidence="1" type="ORF">QE152_g15807</name>
</gene>
<dbReference type="EMBL" id="JASPKY010000158">
    <property type="protein sequence ID" value="KAK9729737.1"/>
    <property type="molecule type" value="Genomic_DNA"/>
</dbReference>
<name>A0AAW1L7X1_POPJA</name>
<comment type="caution">
    <text evidence="1">The sequence shown here is derived from an EMBL/GenBank/DDBJ whole genome shotgun (WGS) entry which is preliminary data.</text>
</comment>